<dbReference type="AlphaFoldDB" id="A0AAD4LII1"/>
<proteinExistence type="predicted"/>
<organism evidence="2 3">
    <name type="scientific">Lactarius akahatsu</name>
    <dbReference type="NCBI Taxonomy" id="416441"/>
    <lineage>
        <taxon>Eukaryota</taxon>
        <taxon>Fungi</taxon>
        <taxon>Dikarya</taxon>
        <taxon>Basidiomycota</taxon>
        <taxon>Agaricomycotina</taxon>
        <taxon>Agaricomycetes</taxon>
        <taxon>Russulales</taxon>
        <taxon>Russulaceae</taxon>
        <taxon>Lactarius</taxon>
    </lineage>
</organism>
<evidence type="ECO:0000313" key="3">
    <source>
        <dbReference type="Proteomes" id="UP001201163"/>
    </source>
</evidence>
<reference evidence="2" key="1">
    <citation type="submission" date="2022-01" db="EMBL/GenBank/DDBJ databases">
        <title>Comparative genomics reveals a dynamic genome evolution in the ectomycorrhizal milk-cap (Lactarius) mushrooms.</title>
        <authorList>
            <consortium name="DOE Joint Genome Institute"/>
            <person name="Lebreton A."/>
            <person name="Tang N."/>
            <person name="Kuo A."/>
            <person name="LaButti K."/>
            <person name="Drula E."/>
            <person name="Barry K."/>
            <person name="Clum A."/>
            <person name="Lipzen A."/>
            <person name="Mousain D."/>
            <person name="Ng V."/>
            <person name="Wang R."/>
            <person name="Wang X."/>
            <person name="Dai Y."/>
            <person name="Henrissat B."/>
            <person name="Grigoriev I.V."/>
            <person name="Guerin-Laguette A."/>
            <person name="Yu F."/>
            <person name="Martin F.M."/>
        </authorList>
    </citation>
    <scope>NUCLEOTIDE SEQUENCE</scope>
    <source>
        <strain evidence="2">QP</strain>
    </source>
</reference>
<evidence type="ECO:0000313" key="2">
    <source>
        <dbReference type="EMBL" id="KAH8994012.1"/>
    </source>
</evidence>
<dbReference type="EMBL" id="JAKELL010000016">
    <property type="protein sequence ID" value="KAH8994012.1"/>
    <property type="molecule type" value="Genomic_DNA"/>
</dbReference>
<accession>A0AAD4LII1</accession>
<feature type="domain" description="GPI inositol-deacylase winged helix" evidence="1">
    <location>
        <begin position="156"/>
        <end position="239"/>
    </location>
</feature>
<name>A0AAD4LII1_9AGAM</name>
<dbReference type="Pfam" id="PF22939">
    <property type="entry name" value="WHD_GPIID"/>
    <property type="match status" value="1"/>
</dbReference>
<evidence type="ECO:0000259" key="1">
    <source>
        <dbReference type="Pfam" id="PF22939"/>
    </source>
</evidence>
<keyword evidence="3" id="KW-1185">Reference proteome</keyword>
<comment type="caution">
    <text evidence="2">The sequence shown here is derived from an EMBL/GenBank/DDBJ whole genome shotgun (WGS) entry which is preliminary data.</text>
</comment>
<dbReference type="PANTHER" id="PTHR10039">
    <property type="entry name" value="AMELOGENIN"/>
    <property type="match status" value="1"/>
</dbReference>
<dbReference type="Proteomes" id="UP001201163">
    <property type="component" value="Unassembled WGS sequence"/>
</dbReference>
<gene>
    <name evidence="2" type="ORF">EDB92DRAFT_1796013</name>
</gene>
<sequence>MKIGGFELSRNAGLTPSPRESVLELVEWLTKLGYPNLHVCVTSRPEADIRANLQPLASYCVSLHDESGQREDINDYIVSFTKTDTYMRKWKQEDKDLVIERLTRDADGMFRWVFCQLDKLRRCLPGRIRRALELPSTLDATYERTLLDIDEENWTFAHRLFQCITVASHPLRVEELAEFLAFDFDDGDNNPKFDADWRPEDPDHAVLSTCSSLISVANVGDITVVQFSHFSVKEFLTSTRVARGMTLAMS</sequence>
<protein>
    <recommendedName>
        <fullName evidence="1">GPI inositol-deacylase winged helix domain-containing protein</fullName>
    </recommendedName>
</protein>
<dbReference type="PANTHER" id="PTHR10039:SF16">
    <property type="entry name" value="GPI INOSITOL-DEACYLASE"/>
    <property type="match status" value="1"/>
</dbReference>
<dbReference type="InterPro" id="IPR054471">
    <property type="entry name" value="GPIID_WHD"/>
</dbReference>